<accession>A0A4D6N5B4</accession>
<dbReference type="Gene3D" id="3.40.525.10">
    <property type="entry name" value="CRAL-TRIO lipid binding domain"/>
    <property type="match status" value="1"/>
</dbReference>
<dbReference type="Pfam" id="PF00650">
    <property type="entry name" value="CRAL_TRIO"/>
    <property type="match status" value="1"/>
</dbReference>
<dbReference type="EMBL" id="CP039353">
    <property type="protein sequence ID" value="QCE07315.1"/>
    <property type="molecule type" value="Genomic_DNA"/>
</dbReference>
<dbReference type="PANTHER" id="PTHR45932">
    <property type="entry name" value="PATELLIN-1"/>
    <property type="match status" value="1"/>
</dbReference>
<feature type="domain" description="CRAL-TRIO" evidence="1">
    <location>
        <begin position="1"/>
        <end position="41"/>
    </location>
</feature>
<keyword evidence="3" id="KW-1185">Reference proteome</keyword>
<dbReference type="GO" id="GO:0008289">
    <property type="term" value="F:lipid binding"/>
    <property type="evidence" value="ECO:0007669"/>
    <property type="project" value="InterPro"/>
</dbReference>
<dbReference type="InterPro" id="IPR044834">
    <property type="entry name" value="PATL"/>
</dbReference>
<dbReference type="Proteomes" id="UP000501690">
    <property type="component" value="Linkage Group LG9"/>
</dbReference>
<proteinExistence type="predicted"/>
<evidence type="ECO:0000313" key="2">
    <source>
        <dbReference type="EMBL" id="QCE07315.1"/>
    </source>
</evidence>
<dbReference type="InterPro" id="IPR036865">
    <property type="entry name" value="CRAL-TRIO_dom_sf"/>
</dbReference>
<dbReference type="SUPFAM" id="SSF52087">
    <property type="entry name" value="CRAL/TRIO domain"/>
    <property type="match status" value="1"/>
</dbReference>
<dbReference type="AlphaFoldDB" id="A0A4D6N5B4"/>
<evidence type="ECO:0000313" key="3">
    <source>
        <dbReference type="Proteomes" id="UP000501690"/>
    </source>
</evidence>
<organism evidence="2 3">
    <name type="scientific">Vigna unguiculata</name>
    <name type="common">Cowpea</name>
    <dbReference type="NCBI Taxonomy" id="3917"/>
    <lineage>
        <taxon>Eukaryota</taxon>
        <taxon>Viridiplantae</taxon>
        <taxon>Streptophyta</taxon>
        <taxon>Embryophyta</taxon>
        <taxon>Tracheophyta</taxon>
        <taxon>Spermatophyta</taxon>
        <taxon>Magnoliopsida</taxon>
        <taxon>eudicotyledons</taxon>
        <taxon>Gunneridae</taxon>
        <taxon>Pentapetalae</taxon>
        <taxon>rosids</taxon>
        <taxon>fabids</taxon>
        <taxon>Fabales</taxon>
        <taxon>Fabaceae</taxon>
        <taxon>Papilionoideae</taxon>
        <taxon>50 kb inversion clade</taxon>
        <taxon>NPAAA clade</taxon>
        <taxon>indigoferoid/millettioid clade</taxon>
        <taxon>Phaseoleae</taxon>
        <taxon>Vigna</taxon>
    </lineage>
</organism>
<name>A0A4D6N5B4_VIGUN</name>
<dbReference type="InterPro" id="IPR001251">
    <property type="entry name" value="CRAL-TRIO_dom"/>
</dbReference>
<reference evidence="2 3" key="1">
    <citation type="submission" date="2019-04" db="EMBL/GenBank/DDBJ databases">
        <title>An improved genome assembly and genetic linkage map for asparagus bean, Vigna unguiculata ssp. sesquipedialis.</title>
        <authorList>
            <person name="Xia Q."/>
            <person name="Zhang R."/>
            <person name="Dong Y."/>
        </authorList>
    </citation>
    <scope>NUCLEOTIDE SEQUENCE [LARGE SCALE GENOMIC DNA]</scope>
    <source>
        <tissue evidence="2">Leaf</tissue>
    </source>
</reference>
<sequence>MISHFLTVRTKSKFVFAGPSKSTEILLRYIAPEQLPVKYGGLSKDGKFANTDVVTEITVRQASKHTVEFPVTEVGFPLLFFGQVFKN</sequence>
<dbReference type="PANTHER" id="PTHR45932:SF10">
    <property type="entry name" value="PATELLIN-3 PROTEIN"/>
    <property type="match status" value="1"/>
</dbReference>
<protein>
    <recommendedName>
        <fullName evidence="1">CRAL-TRIO domain-containing protein</fullName>
    </recommendedName>
</protein>
<evidence type="ECO:0000259" key="1">
    <source>
        <dbReference type="Pfam" id="PF00650"/>
    </source>
</evidence>
<gene>
    <name evidence="2" type="ORF">DEO72_LG9g2334</name>
</gene>